<dbReference type="RefSeq" id="WP_161810111.1">
    <property type="nucleotide sequence ID" value="NZ_BLJN01000001.1"/>
</dbReference>
<dbReference type="GO" id="GO:0006508">
    <property type="term" value="P:proteolysis"/>
    <property type="evidence" value="ECO:0007669"/>
    <property type="project" value="UniProtKB-KW"/>
</dbReference>
<keyword evidence="10" id="KW-0482">Metalloprotease</keyword>
<evidence type="ECO:0000256" key="1">
    <source>
        <dbReference type="ARBA" id="ARBA00001947"/>
    </source>
</evidence>
<evidence type="ECO:0000256" key="9">
    <source>
        <dbReference type="ARBA" id="ARBA00022989"/>
    </source>
</evidence>
<keyword evidence="6" id="KW-0479">Metal-binding</keyword>
<dbReference type="GO" id="GO:0004222">
    <property type="term" value="F:metalloendopeptidase activity"/>
    <property type="evidence" value="ECO:0007669"/>
    <property type="project" value="InterPro"/>
</dbReference>
<feature type="transmembrane region" description="Helical" evidence="12">
    <location>
        <begin position="27"/>
        <end position="47"/>
    </location>
</feature>
<dbReference type="InterPro" id="IPR050083">
    <property type="entry name" value="HtpX_protease"/>
</dbReference>
<keyword evidence="7" id="KW-0378">Hydrolase</keyword>
<evidence type="ECO:0000259" key="13">
    <source>
        <dbReference type="Pfam" id="PF01435"/>
    </source>
</evidence>
<dbReference type="Pfam" id="PF01435">
    <property type="entry name" value="Peptidase_M48"/>
    <property type="match status" value="1"/>
</dbReference>
<keyword evidence="5 12" id="KW-0812">Transmembrane</keyword>
<evidence type="ECO:0000256" key="8">
    <source>
        <dbReference type="ARBA" id="ARBA00022833"/>
    </source>
</evidence>
<dbReference type="AlphaFoldDB" id="A0A829Y4P0"/>
<evidence type="ECO:0000256" key="3">
    <source>
        <dbReference type="ARBA" id="ARBA00022475"/>
    </source>
</evidence>
<keyword evidence="4" id="KW-0645">Protease</keyword>
<gene>
    <name evidence="14" type="ORF">GCM10011487_01800</name>
</gene>
<feature type="transmembrane region" description="Helical" evidence="12">
    <location>
        <begin position="425"/>
        <end position="444"/>
    </location>
</feature>
<dbReference type="PANTHER" id="PTHR43221">
    <property type="entry name" value="PROTEASE HTPX"/>
    <property type="match status" value="1"/>
</dbReference>
<feature type="transmembrane region" description="Helical" evidence="12">
    <location>
        <begin position="97"/>
        <end position="119"/>
    </location>
</feature>
<feature type="transmembrane region" description="Helical" evidence="12">
    <location>
        <begin position="53"/>
        <end position="76"/>
    </location>
</feature>
<evidence type="ECO:0000256" key="12">
    <source>
        <dbReference type="SAM" id="Phobius"/>
    </source>
</evidence>
<evidence type="ECO:0000256" key="5">
    <source>
        <dbReference type="ARBA" id="ARBA00022692"/>
    </source>
</evidence>
<dbReference type="Proteomes" id="UP000445000">
    <property type="component" value="Unassembled WGS sequence"/>
</dbReference>
<keyword evidence="15" id="KW-1185">Reference proteome</keyword>
<accession>A0A829Y4P0</accession>
<evidence type="ECO:0000313" key="14">
    <source>
        <dbReference type="EMBL" id="GFE78180.1"/>
    </source>
</evidence>
<reference evidence="15" key="1">
    <citation type="submission" date="2020-01" db="EMBL/GenBank/DDBJ databases">
        <title>'Steroidobacter agaridevorans' sp. nov., agar-degrading bacteria isolated from rhizosphere soils.</title>
        <authorList>
            <person name="Ikenaga M."/>
            <person name="Kataoka M."/>
            <person name="Murouchi A."/>
            <person name="Katsuragi S."/>
            <person name="Sakai M."/>
        </authorList>
    </citation>
    <scope>NUCLEOTIDE SEQUENCE [LARGE SCALE GENOMIC DNA]</scope>
    <source>
        <strain evidence="15">YU21-B</strain>
    </source>
</reference>
<evidence type="ECO:0000256" key="4">
    <source>
        <dbReference type="ARBA" id="ARBA00022670"/>
    </source>
</evidence>
<dbReference type="GO" id="GO:0046872">
    <property type="term" value="F:metal ion binding"/>
    <property type="evidence" value="ECO:0007669"/>
    <property type="project" value="UniProtKB-KW"/>
</dbReference>
<proteinExistence type="predicted"/>
<feature type="domain" description="Peptidase M48" evidence="13">
    <location>
        <begin position="146"/>
        <end position="236"/>
    </location>
</feature>
<dbReference type="PANTHER" id="PTHR43221:SF1">
    <property type="entry name" value="PROTEASE HTPX"/>
    <property type="match status" value="1"/>
</dbReference>
<evidence type="ECO:0000256" key="10">
    <source>
        <dbReference type="ARBA" id="ARBA00023049"/>
    </source>
</evidence>
<comment type="subcellular location">
    <subcellularLocation>
        <location evidence="2">Cell membrane</location>
        <topology evidence="2">Multi-pass membrane protein</topology>
    </subcellularLocation>
</comment>
<dbReference type="GO" id="GO:0005886">
    <property type="term" value="C:plasma membrane"/>
    <property type="evidence" value="ECO:0007669"/>
    <property type="project" value="UniProtKB-SubCell"/>
</dbReference>
<keyword evidence="11 12" id="KW-0472">Membrane</keyword>
<protein>
    <recommendedName>
        <fullName evidence="13">Peptidase M48 domain-containing protein</fullName>
    </recommendedName>
</protein>
<dbReference type="Gene3D" id="3.30.2010.10">
    <property type="entry name" value="Metalloproteases ('zincins'), catalytic domain"/>
    <property type="match status" value="1"/>
</dbReference>
<keyword evidence="9 12" id="KW-1133">Transmembrane helix</keyword>
<evidence type="ECO:0000256" key="2">
    <source>
        <dbReference type="ARBA" id="ARBA00004651"/>
    </source>
</evidence>
<sequence>MSAAELPIWTAEERESFFAAIARHRRAAWQVSAVAAVGIAILAFVVATLTSPLFYALIGLLLDVINLFVPMPDLLGGVMETLSYVSDHIETQPASSWLYLALVAALPGLVAVLLVLLTLRRIVREAEVSGAQELALRAPNPSVLAEQRLANVVAEMAIAANIKVPKVAIVDTSGINAAVYGPNDESVTVLVSTGLLEKLNRSQMQAIAGHLIGLIANGDVVQGMRVAQTLSLFGFVARLSDGIVDPPAWSRLWQTLREALKKGASSADSRLILELTNPFGSAQSSQPSGGNTSGKLTWREWVRMPLYGPVVISGFFGGLVSSVFLEPLLALIWRRRKYLADAIAVQLTRDPQALSDALGQLGNGGGFPAWCSHMLVAGGARRGGLLSGSSLPMYPPHDKRLKALARMGATVTLSPPRSMPMWVKFLIAAAGVLVVSLLSVAIYLLVMISIALSGLFTLLPTVILHALLR</sequence>
<feature type="transmembrane region" description="Helical" evidence="12">
    <location>
        <begin position="306"/>
        <end position="333"/>
    </location>
</feature>
<dbReference type="InterPro" id="IPR001915">
    <property type="entry name" value="Peptidase_M48"/>
</dbReference>
<keyword evidence="3" id="KW-1003">Cell membrane</keyword>
<evidence type="ECO:0000313" key="15">
    <source>
        <dbReference type="Proteomes" id="UP000445000"/>
    </source>
</evidence>
<organism evidence="14 15">
    <name type="scientific">Steroidobacter agaridevorans</name>
    <dbReference type="NCBI Taxonomy" id="2695856"/>
    <lineage>
        <taxon>Bacteria</taxon>
        <taxon>Pseudomonadati</taxon>
        <taxon>Pseudomonadota</taxon>
        <taxon>Gammaproteobacteria</taxon>
        <taxon>Steroidobacterales</taxon>
        <taxon>Steroidobacteraceae</taxon>
        <taxon>Steroidobacter</taxon>
    </lineage>
</organism>
<keyword evidence="8" id="KW-0862">Zinc</keyword>
<comment type="caution">
    <text evidence="14">The sequence shown here is derived from an EMBL/GenBank/DDBJ whole genome shotgun (WGS) entry which is preliminary data.</text>
</comment>
<evidence type="ECO:0000256" key="6">
    <source>
        <dbReference type="ARBA" id="ARBA00022723"/>
    </source>
</evidence>
<evidence type="ECO:0000256" key="11">
    <source>
        <dbReference type="ARBA" id="ARBA00023136"/>
    </source>
</evidence>
<name>A0A829Y4P0_9GAMM</name>
<dbReference type="EMBL" id="BLJN01000001">
    <property type="protein sequence ID" value="GFE78180.1"/>
    <property type="molecule type" value="Genomic_DNA"/>
</dbReference>
<feature type="transmembrane region" description="Helical" evidence="12">
    <location>
        <begin position="450"/>
        <end position="468"/>
    </location>
</feature>
<evidence type="ECO:0000256" key="7">
    <source>
        <dbReference type="ARBA" id="ARBA00022801"/>
    </source>
</evidence>
<comment type="cofactor">
    <cofactor evidence="1">
        <name>Zn(2+)</name>
        <dbReference type="ChEBI" id="CHEBI:29105"/>
    </cofactor>
</comment>